<feature type="region of interest" description="Disordered" evidence="5">
    <location>
        <begin position="269"/>
        <end position="288"/>
    </location>
</feature>
<dbReference type="InterPro" id="IPR051694">
    <property type="entry name" value="Immunoregulatory_rcpt-like"/>
</dbReference>
<dbReference type="GO" id="GO:0016020">
    <property type="term" value="C:membrane"/>
    <property type="evidence" value="ECO:0007669"/>
    <property type="project" value="UniProtKB-SubCell"/>
</dbReference>
<evidence type="ECO:0000256" key="2">
    <source>
        <dbReference type="ARBA" id="ARBA00022692"/>
    </source>
</evidence>
<dbReference type="Proteomes" id="UP000183809">
    <property type="component" value="Unassembled WGS sequence"/>
</dbReference>
<proteinExistence type="predicted"/>
<name>A0A1J9QP88_9PEZI</name>
<reference evidence="7 8" key="1">
    <citation type="submission" date="2016-10" db="EMBL/GenBank/DDBJ databases">
        <title>Proteomics and genomics reveal pathogen-plant mechanisms compatible with a hemibiotrophic lifestyle of Diplodia corticola.</title>
        <authorList>
            <person name="Fernandes I."/>
            <person name="De Jonge R."/>
            <person name="Van De Peer Y."/>
            <person name="Devreese B."/>
            <person name="Alves A."/>
            <person name="Esteves A.C."/>
        </authorList>
    </citation>
    <scope>NUCLEOTIDE SEQUENCE [LARGE SCALE GENOMIC DNA]</scope>
    <source>
        <strain evidence="7 8">CBS 112549</strain>
    </source>
</reference>
<gene>
    <name evidence="7" type="ORF">BKCO1_6300028</name>
</gene>
<evidence type="ECO:0000256" key="4">
    <source>
        <dbReference type="ARBA" id="ARBA00023136"/>
    </source>
</evidence>
<feature type="transmembrane region" description="Helical" evidence="6">
    <location>
        <begin position="189"/>
        <end position="213"/>
    </location>
</feature>
<keyword evidence="8" id="KW-1185">Reference proteome</keyword>
<evidence type="ECO:0000256" key="3">
    <source>
        <dbReference type="ARBA" id="ARBA00022989"/>
    </source>
</evidence>
<evidence type="ECO:0000256" key="5">
    <source>
        <dbReference type="SAM" id="MobiDB-lite"/>
    </source>
</evidence>
<keyword evidence="4 6" id="KW-0472">Membrane</keyword>
<dbReference type="RefSeq" id="XP_020126525.1">
    <property type="nucleotide sequence ID" value="XM_020278124.1"/>
</dbReference>
<dbReference type="OrthoDB" id="3945612at2759"/>
<dbReference type="GeneID" id="31018385"/>
<keyword evidence="2 6" id="KW-0812">Transmembrane</keyword>
<comment type="subcellular location">
    <subcellularLocation>
        <location evidence="1">Membrane</location>
        <topology evidence="1">Single-pass membrane protein</topology>
    </subcellularLocation>
</comment>
<dbReference type="EMBL" id="MNUE01000063">
    <property type="protein sequence ID" value="OJD30265.1"/>
    <property type="molecule type" value="Genomic_DNA"/>
</dbReference>
<dbReference type="PANTHER" id="PTHR15549">
    <property type="entry name" value="PAIRED IMMUNOGLOBULIN-LIKE TYPE 2 RECEPTOR"/>
    <property type="match status" value="1"/>
</dbReference>
<sequence length="288" mass="29190">MSVNASFFLSSTEDKCVYNGASIDASDLTTNGNLCAYIPGVNRVWACSAPDRVCWSYDQTCKGGSTTTPDDTQIYCGSNGAEWCCSDQEECTRTPGQINVCWGLWRNPTYNMTDAEALLYNQEHYSVLASTTTAASASASAAASTAATTSAPATNAASASASASASSAASAAAAASSSSSSASSLSSGAVAGIAVGCVVGGVALAGIAGLIFWRRRRRGGSSDGGATSTPDAATEQKYREGDGEALSHELHSEAQVYEAEGSAVYARDGGQAKVGGAGTHELPGQRYA</sequence>
<feature type="region of interest" description="Disordered" evidence="5">
    <location>
        <begin position="218"/>
        <end position="245"/>
    </location>
</feature>
<protein>
    <submittedName>
        <fullName evidence="7">Uncharacterized protein</fullName>
    </submittedName>
</protein>
<evidence type="ECO:0000313" key="8">
    <source>
        <dbReference type="Proteomes" id="UP000183809"/>
    </source>
</evidence>
<feature type="compositionally biased region" description="Basic and acidic residues" evidence="5">
    <location>
        <begin position="234"/>
        <end position="245"/>
    </location>
</feature>
<dbReference type="GO" id="GO:0071944">
    <property type="term" value="C:cell periphery"/>
    <property type="evidence" value="ECO:0007669"/>
    <property type="project" value="UniProtKB-ARBA"/>
</dbReference>
<evidence type="ECO:0000313" key="7">
    <source>
        <dbReference type="EMBL" id="OJD30265.1"/>
    </source>
</evidence>
<comment type="caution">
    <text evidence="7">The sequence shown here is derived from an EMBL/GenBank/DDBJ whole genome shotgun (WGS) entry which is preliminary data.</text>
</comment>
<dbReference type="STRING" id="236234.A0A1J9QP88"/>
<dbReference type="PANTHER" id="PTHR15549:SF26">
    <property type="entry name" value="AXIAL BUDDING PATTERN PROTEIN 2-RELATED"/>
    <property type="match status" value="1"/>
</dbReference>
<evidence type="ECO:0000256" key="1">
    <source>
        <dbReference type="ARBA" id="ARBA00004167"/>
    </source>
</evidence>
<evidence type="ECO:0000256" key="6">
    <source>
        <dbReference type="SAM" id="Phobius"/>
    </source>
</evidence>
<keyword evidence="3 6" id="KW-1133">Transmembrane helix</keyword>
<organism evidence="7 8">
    <name type="scientific">Diplodia corticola</name>
    <dbReference type="NCBI Taxonomy" id="236234"/>
    <lineage>
        <taxon>Eukaryota</taxon>
        <taxon>Fungi</taxon>
        <taxon>Dikarya</taxon>
        <taxon>Ascomycota</taxon>
        <taxon>Pezizomycotina</taxon>
        <taxon>Dothideomycetes</taxon>
        <taxon>Dothideomycetes incertae sedis</taxon>
        <taxon>Botryosphaeriales</taxon>
        <taxon>Botryosphaeriaceae</taxon>
        <taxon>Diplodia</taxon>
    </lineage>
</organism>
<accession>A0A1J9QP88</accession>
<dbReference type="AlphaFoldDB" id="A0A1J9QP88"/>